<name>A0A317PYL7_9ENTR</name>
<accession>A0A317PYL7</accession>
<evidence type="ECO:0000313" key="1">
    <source>
        <dbReference type="EMBL" id="PWW08254.1"/>
    </source>
</evidence>
<dbReference type="EMBL" id="QGTS01000007">
    <property type="protein sequence ID" value="PWW08254.1"/>
    <property type="molecule type" value="Genomic_DNA"/>
</dbReference>
<dbReference type="Proteomes" id="UP000246744">
    <property type="component" value="Unassembled WGS sequence"/>
</dbReference>
<keyword evidence="2" id="KW-1185">Reference proteome</keyword>
<proteinExistence type="predicted"/>
<dbReference type="AlphaFoldDB" id="A0A317PYL7"/>
<sequence>MYFASQNRDGFCIQNALPVTRIIPNTFRKLRRSIIAASSEGVENRNQRITALIHILDIHPAVYPNFSGKQAKENGPMAVLTDNS</sequence>
<gene>
    <name evidence="1" type="ORF">DES37_107303</name>
</gene>
<protein>
    <submittedName>
        <fullName evidence="1">Uncharacterized protein</fullName>
    </submittedName>
</protein>
<comment type="caution">
    <text evidence="1">The sequence shown here is derived from an EMBL/GenBank/DDBJ whole genome shotgun (WGS) entry which is preliminary data.</text>
</comment>
<reference evidence="1 2" key="1">
    <citation type="submission" date="2018-05" db="EMBL/GenBank/DDBJ databases">
        <title>Genomic Encyclopedia of Type Strains, Phase IV (KMG-IV): sequencing the most valuable type-strain genomes for metagenomic binning, comparative biology and taxonomic classification.</title>
        <authorList>
            <person name="Goeker M."/>
        </authorList>
    </citation>
    <scope>NUCLEOTIDE SEQUENCE [LARGE SCALE GENOMIC DNA]</scope>
    <source>
        <strain evidence="1 2">DSM 19579</strain>
    </source>
</reference>
<evidence type="ECO:0000313" key="2">
    <source>
        <dbReference type="Proteomes" id="UP000246744"/>
    </source>
</evidence>
<dbReference type="RefSeq" id="WP_170123772.1">
    <property type="nucleotide sequence ID" value="NZ_QGTS01000007.1"/>
</dbReference>
<organism evidence="1 2">
    <name type="scientific">Mangrovibacter plantisponsor</name>
    <dbReference type="NCBI Taxonomy" id="451513"/>
    <lineage>
        <taxon>Bacteria</taxon>
        <taxon>Pseudomonadati</taxon>
        <taxon>Pseudomonadota</taxon>
        <taxon>Gammaproteobacteria</taxon>
        <taxon>Enterobacterales</taxon>
        <taxon>Enterobacteriaceae</taxon>
        <taxon>Mangrovibacter</taxon>
    </lineage>
</organism>